<dbReference type="Proteomes" id="UP000789860">
    <property type="component" value="Unassembled WGS sequence"/>
</dbReference>
<organism evidence="1 2">
    <name type="scientific">Scutellospora calospora</name>
    <dbReference type="NCBI Taxonomy" id="85575"/>
    <lineage>
        <taxon>Eukaryota</taxon>
        <taxon>Fungi</taxon>
        <taxon>Fungi incertae sedis</taxon>
        <taxon>Mucoromycota</taxon>
        <taxon>Glomeromycotina</taxon>
        <taxon>Glomeromycetes</taxon>
        <taxon>Diversisporales</taxon>
        <taxon>Gigasporaceae</taxon>
        <taxon>Scutellospora</taxon>
    </lineage>
</organism>
<accession>A0ACA9M9E8</accession>
<sequence length="516" mass="59384">MAAKLPYLCLLEIFEHIFINRSTTKLTDILSCVYVNKDWYKTAIPILWRDPFDNNLQLEHATALVDIYIASFPPTLQNLLDFPLKDLYANNPIFNYAKFLRRMNIIQIRTASGHWIKYKKIAIKCPIFEYLCAHFVNSAQTIKSIEFKSEFDAIVNVNLFTLSNALTSLYYLREFTCYGEPTENLYATAAKVSTRIKNLGLSLVYGCPIMSTTINDISTFIKSQKQLEKISVDNRIGCFCCPQDLSLALDLTNVFSSLGSQAETLSSCNFFSIDFHNDFPLKQLAECQNLCELIISRCWNFGVLDYSNVNLKSFTCLGVIELILSAVPDMLIKTFLIKSGKSLRKIKLEQHSVHGTFSETLQYCAENNPNITDILAFIYPEEIHHLPMFFKACQQLEQLEIWDKNTPDRRGYEDLHYFMRTVETINVNEILSLLGAEIPCSLVNFKINMKWSFTSTSLENFLHTCQAPLESLSFEHCECFNEEHLDIIINSLKKPLKILNIRHANFEVTPKIRERV</sequence>
<comment type="caution">
    <text evidence="1">The sequence shown here is derived from an EMBL/GenBank/DDBJ whole genome shotgun (WGS) entry which is preliminary data.</text>
</comment>
<name>A0ACA9M9E8_9GLOM</name>
<reference evidence="1" key="1">
    <citation type="submission" date="2021-06" db="EMBL/GenBank/DDBJ databases">
        <authorList>
            <person name="Kallberg Y."/>
            <person name="Tangrot J."/>
            <person name="Rosling A."/>
        </authorList>
    </citation>
    <scope>NUCLEOTIDE SEQUENCE</scope>
    <source>
        <strain evidence="1">AU212A</strain>
    </source>
</reference>
<gene>
    <name evidence="1" type="ORF">SCALOS_LOCUS6023</name>
</gene>
<feature type="non-terminal residue" evidence="1">
    <location>
        <position position="516"/>
    </location>
</feature>
<evidence type="ECO:0000313" key="2">
    <source>
        <dbReference type="Proteomes" id="UP000789860"/>
    </source>
</evidence>
<proteinExistence type="predicted"/>
<dbReference type="EMBL" id="CAJVPM010010768">
    <property type="protein sequence ID" value="CAG8576098.1"/>
    <property type="molecule type" value="Genomic_DNA"/>
</dbReference>
<keyword evidence="2" id="KW-1185">Reference proteome</keyword>
<evidence type="ECO:0000313" key="1">
    <source>
        <dbReference type="EMBL" id="CAG8576098.1"/>
    </source>
</evidence>
<protein>
    <submittedName>
        <fullName evidence="1">8023_t:CDS:1</fullName>
    </submittedName>
</protein>